<evidence type="ECO:0000313" key="2">
    <source>
        <dbReference type="EMBL" id="RKO94420.1"/>
    </source>
</evidence>
<feature type="compositionally biased region" description="Basic and acidic residues" evidence="1">
    <location>
        <begin position="216"/>
        <end position="231"/>
    </location>
</feature>
<gene>
    <name evidence="2" type="ORF">BDK51DRAFT_26203</name>
</gene>
<organism evidence="2 3">
    <name type="scientific">Blyttiomyces helicus</name>
    <dbReference type="NCBI Taxonomy" id="388810"/>
    <lineage>
        <taxon>Eukaryota</taxon>
        <taxon>Fungi</taxon>
        <taxon>Fungi incertae sedis</taxon>
        <taxon>Chytridiomycota</taxon>
        <taxon>Chytridiomycota incertae sedis</taxon>
        <taxon>Chytridiomycetes</taxon>
        <taxon>Chytridiomycetes incertae sedis</taxon>
        <taxon>Blyttiomyces</taxon>
    </lineage>
</organism>
<feature type="region of interest" description="Disordered" evidence="1">
    <location>
        <begin position="201"/>
        <end position="235"/>
    </location>
</feature>
<accession>A0A4P9WSX2</accession>
<name>A0A4P9WSX2_9FUNG</name>
<evidence type="ECO:0000313" key="3">
    <source>
        <dbReference type="Proteomes" id="UP000269721"/>
    </source>
</evidence>
<dbReference type="EMBL" id="KZ993902">
    <property type="protein sequence ID" value="RKO94420.1"/>
    <property type="molecule type" value="Genomic_DNA"/>
</dbReference>
<evidence type="ECO:0000256" key="1">
    <source>
        <dbReference type="SAM" id="MobiDB-lite"/>
    </source>
</evidence>
<proteinExistence type="predicted"/>
<dbReference type="AlphaFoldDB" id="A0A4P9WSX2"/>
<reference evidence="3" key="1">
    <citation type="journal article" date="2018" name="Nat. Microbiol.">
        <title>Leveraging single-cell genomics to expand the fungal tree of life.</title>
        <authorList>
            <person name="Ahrendt S.R."/>
            <person name="Quandt C.A."/>
            <person name="Ciobanu D."/>
            <person name="Clum A."/>
            <person name="Salamov A."/>
            <person name="Andreopoulos B."/>
            <person name="Cheng J.F."/>
            <person name="Woyke T."/>
            <person name="Pelin A."/>
            <person name="Henrissat B."/>
            <person name="Reynolds N.K."/>
            <person name="Benny G.L."/>
            <person name="Smith M.E."/>
            <person name="James T.Y."/>
            <person name="Grigoriev I.V."/>
        </authorList>
    </citation>
    <scope>NUCLEOTIDE SEQUENCE [LARGE SCALE GENOMIC DNA]</scope>
</reference>
<dbReference type="Proteomes" id="UP000269721">
    <property type="component" value="Unassembled WGS sequence"/>
</dbReference>
<keyword evidence="3" id="KW-1185">Reference proteome</keyword>
<protein>
    <submittedName>
        <fullName evidence="2">Uncharacterized protein</fullName>
    </submittedName>
</protein>
<sequence>MRWYAGSFRGARYGAGMDLQVANLDPTLLPISVICLRSPSGHFVISASRDWCGQSTPKGSTTGYGLRGQHLKPLCYPAPFTCLFAVEEEAEARMLWCAKKVQVKLLLEEGLLGDEASSSTLSSSTPDERGTFRVETVAPCNQWGGLPQAFPPQPRSLRWKEAPVEVSSGVPLFGGTPAQTTSLGGPSVEEVVEHGTRRLGVAPKRCGEPGTPPKSRRSDPIRYERHQKPSDSPHLLRFPQVHVMNQLRSNPIQSNPNRFDLIYQHSGLAPGGTSRSTGGP</sequence>